<dbReference type="PROSITE" id="PS50839">
    <property type="entry name" value="CHASE"/>
    <property type="match status" value="1"/>
</dbReference>
<feature type="domain" description="CHASE" evidence="16">
    <location>
        <begin position="77"/>
        <end position="242"/>
    </location>
</feature>
<evidence type="ECO:0000256" key="6">
    <source>
        <dbReference type="ARBA" id="ARBA00022692"/>
    </source>
</evidence>
<evidence type="ECO:0000256" key="3">
    <source>
        <dbReference type="ARBA" id="ARBA00012438"/>
    </source>
</evidence>
<keyword evidence="5" id="KW-0808">Transferase</keyword>
<evidence type="ECO:0000259" key="13">
    <source>
        <dbReference type="PROSITE" id="PS50109"/>
    </source>
</evidence>
<dbReference type="Gene3D" id="3.40.50.2300">
    <property type="match status" value="2"/>
</dbReference>
<keyword evidence="8 12" id="KW-1133">Transmembrane helix</keyword>
<keyword evidence="4 11" id="KW-0597">Phosphoprotein</keyword>
<evidence type="ECO:0000256" key="5">
    <source>
        <dbReference type="ARBA" id="ARBA00022679"/>
    </source>
</evidence>
<dbReference type="EMBL" id="WTFN01000073">
    <property type="protein sequence ID" value="MWK58885.1"/>
    <property type="molecule type" value="Genomic_DNA"/>
</dbReference>
<keyword evidence="9" id="KW-0902">Two-component regulatory system</keyword>
<dbReference type="GO" id="GO:0005886">
    <property type="term" value="C:plasma membrane"/>
    <property type="evidence" value="ECO:0007669"/>
    <property type="project" value="TreeGrafter"/>
</dbReference>
<gene>
    <name evidence="17" type="ORF">GO594_23115</name>
</gene>
<evidence type="ECO:0000259" key="14">
    <source>
        <dbReference type="PROSITE" id="PS50110"/>
    </source>
</evidence>
<sequence length="956" mass="105701">MTMLEHALAKGPRWMPLVVLLCGLLSTLGAWYALSAIQEKAADREFQQLGNEVLEAIEKRMNNHRQILLGGAALFDASNDVSRDEWQRYVQRLDLDSNYPGILGLGYSQVVQPDQLQSFEESLRKQGFAEFAIKPAGKRDLYTSVIYLEPFTGRNLAAFGFDMFSEPTRRSAMSRAVETGLPQLSSKVTLVQENKGPAQAGLLMYVPVYRPGAPLNSSAKRWEAIRGFVYSPYRMTDLMQAVLDGRDLQIDFALYTGAIASPEQKIFISHPRLEQADKPSRTEPLELFGQPLTVSFYMQPGFYGRFQQGQGLLLILGGVISLLLFFLTQVLSNGQQRAIGLANEMTSQLRHSEARLQRVLQGGHDGWWDQDTEAGRFFASTHTWQMLGYPDQGPQPPLRDLMQLVHADDVAALRARLTAPEGAIEHYLNHECRLIRQDGQPLPVLLRALIRCSPDGRVLGASGTAMDLTEQKRIEQLKSDFVSTVSHELRTPLTSISGSLGLVTGGALGAVPDSMRPMLEIAQQNSQRLCHLINDLLDMDKLAAGKLSFEFTNLELGQQLNEALLSNASYAEQHQVQLALDPMPPVKVRADALRLQQVLANYLSNAIKFSPSGASVRLHSTLRDGRVRVSVTDSGRGIPEHFHPHIFQKFSQADSSDQRQKGGTGLGLAITKELIERMGGQVGFDSREGQGSTFWFELPVLVENHPLTDIQRPTILVVEDEPDVARLLQLMLEGGGYQAVLAENLAEARHILATREVAAVTLDLRLPDGHGFELLLEIQRVLRKKDLPVIVISAAAKQGQLNLQGGMHIVDWLDKPIDPHRLLSGLRRALGSTRGQPRILHIEDDLDLRMVVAEQARSLAECEGAGNLMEARQQLASGSWDLVLLDLHLPDGDGFTLIEEIHQAHPGLPIVVLSSTELSTEQLSFVEAALAKSRTEPQAFLNVLARLLPTKGDDHA</sequence>
<name>A0A7X3HBV6_9GAMM</name>
<dbReference type="RefSeq" id="WP_160482171.1">
    <property type="nucleotide sequence ID" value="NZ_WTFN01000073.1"/>
</dbReference>
<dbReference type="PRINTS" id="PR00344">
    <property type="entry name" value="BCTRLSENSOR"/>
</dbReference>
<feature type="domain" description="Response regulatory" evidence="14">
    <location>
        <begin position="838"/>
        <end position="947"/>
    </location>
</feature>
<dbReference type="SMART" id="SM01079">
    <property type="entry name" value="CHASE"/>
    <property type="match status" value="1"/>
</dbReference>
<dbReference type="InterPro" id="IPR013655">
    <property type="entry name" value="PAS_fold_3"/>
</dbReference>
<keyword evidence="10 12" id="KW-0472">Membrane</keyword>
<dbReference type="Pfam" id="PF00072">
    <property type="entry name" value="Response_reg"/>
    <property type="match status" value="2"/>
</dbReference>
<proteinExistence type="predicted"/>
<dbReference type="InterPro" id="IPR000700">
    <property type="entry name" value="PAS-assoc_C"/>
</dbReference>
<dbReference type="SMART" id="SM00448">
    <property type="entry name" value="REC"/>
    <property type="match status" value="2"/>
</dbReference>
<dbReference type="InterPro" id="IPR006189">
    <property type="entry name" value="CHASE_dom"/>
</dbReference>
<dbReference type="InterPro" id="IPR042240">
    <property type="entry name" value="CHASE_sf"/>
</dbReference>
<dbReference type="SUPFAM" id="SSF55785">
    <property type="entry name" value="PYP-like sensor domain (PAS domain)"/>
    <property type="match status" value="1"/>
</dbReference>
<dbReference type="Gene3D" id="2.10.70.100">
    <property type="match status" value="1"/>
</dbReference>
<dbReference type="PANTHER" id="PTHR43047:SF72">
    <property type="entry name" value="OSMOSENSING HISTIDINE PROTEIN KINASE SLN1"/>
    <property type="match status" value="1"/>
</dbReference>
<dbReference type="SMART" id="SM00387">
    <property type="entry name" value="HATPase_c"/>
    <property type="match status" value="1"/>
</dbReference>
<evidence type="ECO:0000256" key="2">
    <source>
        <dbReference type="ARBA" id="ARBA00004370"/>
    </source>
</evidence>
<dbReference type="InterPro" id="IPR011006">
    <property type="entry name" value="CheY-like_superfamily"/>
</dbReference>
<evidence type="ECO:0000256" key="12">
    <source>
        <dbReference type="SAM" id="Phobius"/>
    </source>
</evidence>
<dbReference type="SMART" id="SM00388">
    <property type="entry name" value="HisKA"/>
    <property type="match status" value="1"/>
</dbReference>
<dbReference type="EC" id="2.7.13.3" evidence="3"/>
<evidence type="ECO:0000256" key="4">
    <source>
        <dbReference type="ARBA" id="ARBA00022553"/>
    </source>
</evidence>
<dbReference type="InterPro" id="IPR004358">
    <property type="entry name" value="Sig_transdc_His_kin-like_C"/>
</dbReference>
<feature type="domain" description="Response regulatory" evidence="14">
    <location>
        <begin position="714"/>
        <end position="830"/>
    </location>
</feature>
<dbReference type="PROSITE" id="PS50110">
    <property type="entry name" value="RESPONSE_REGULATORY"/>
    <property type="match status" value="2"/>
</dbReference>
<feature type="transmembrane region" description="Helical" evidence="12">
    <location>
        <begin position="312"/>
        <end position="331"/>
    </location>
</feature>
<dbReference type="Gene3D" id="3.30.565.10">
    <property type="entry name" value="Histidine kinase-like ATPase, C-terminal domain"/>
    <property type="match status" value="1"/>
</dbReference>
<dbReference type="InterPro" id="IPR003594">
    <property type="entry name" value="HATPase_dom"/>
</dbReference>
<dbReference type="PANTHER" id="PTHR43047">
    <property type="entry name" value="TWO-COMPONENT HISTIDINE PROTEIN KINASE"/>
    <property type="match status" value="1"/>
</dbReference>
<dbReference type="Gene3D" id="3.30.450.20">
    <property type="entry name" value="PAS domain"/>
    <property type="match status" value="1"/>
</dbReference>
<dbReference type="Pfam" id="PF08447">
    <property type="entry name" value="PAS_3"/>
    <property type="match status" value="1"/>
</dbReference>
<keyword evidence="6 12" id="KW-0812">Transmembrane</keyword>
<dbReference type="InterPro" id="IPR005467">
    <property type="entry name" value="His_kinase_dom"/>
</dbReference>
<dbReference type="InterPro" id="IPR035965">
    <property type="entry name" value="PAS-like_dom_sf"/>
</dbReference>
<feature type="domain" description="Histidine kinase" evidence="13">
    <location>
        <begin position="484"/>
        <end position="702"/>
    </location>
</feature>
<evidence type="ECO:0000256" key="7">
    <source>
        <dbReference type="ARBA" id="ARBA00022777"/>
    </source>
</evidence>
<dbReference type="InterPro" id="IPR001610">
    <property type="entry name" value="PAC"/>
</dbReference>
<dbReference type="SMART" id="SM00086">
    <property type="entry name" value="PAC"/>
    <property type="match status" value="1"/>
</dbReference>
<dbReference type="InterPro" id="IPR001789">
    <property type="entry name" value="Sig_transdc_resp-reg_receiver"/>
</dbReference>
<dbReference type="Pfam" id="PF00512">
    <property type="entry name" value="HisKA"/>
    <property type="match status" value="1"/>
</dbReference>
<evidence type="ECO:0000256" key="1">
    <source>
        <dbReference type="ARBA" id="ARBA00000085"/>
    </source>
</evidence>
<comment type="caution">
    <text evidence="17">The sequence shown here is derived from an EMBL/GenBank/DDBJ whole genome shotgun (WGS) entry which is preliminary data.</text>
</comment>
<evidence type="ECO:0000259" key="15">
    <source>
        <dbReference type="PROSITE" id="PS50113"/>
    </source>
</evidence>
<dbReference type="SUPFAM" id="SSF52172">
    <property type="entry name" value="CheY-like"/>
    <property type="match status" value="2"/>
</dbReference>
<dbReference type="InterPro" id="IPR003661">
    <property type="entry name" value="HisK_dim/P_dom"/>
</dbReference>
<dbReference type="Proteomes" id="UP000461288">
    <property type="component" value="Unassembled WGS sequence"/>
</dbReference>
<dbReference type="Gene3D" id="3.30.450.350">
    <property type="entry name" value="CHASE domain"/>
    <property type="match status" value="1"/>
</dbReference>
<feature type="modified residue" description="4-aspartylphosphate" evidence="11">
    <location>
        <position position="763"/>
    </location>
</feature>
<keyword evidence="7" id="KW-0418">Kinase</keyword>
<reference evidence="17 18" key="1">
    <citation type="submission" date="2019-12" db="EMBL/GenBank/DDBJ databases">
        <title>Draft genome sequence of Pseudomonas otitidis recovered from a chicken carcass.</title>
        <authorList>
            <person name="Vieira T.R."/>
            <person name="Oliviera E.F.C."/>
            <person name="Silva N.M.V."/>
            <person name="Sambrano G.E."/>
            <person name="Cibulski S.P."/>
            <person name="Cardoso M.R.I."/>
        </authorList>
    </citation>
    <scope>NUCLEOTIDE SEQUENCE [LARGE SCALE GENOMIC DNA]</scope>
    <source>
        <strain evidence="17 18">25_K</strain>
    </source>
</reference>
<dbReference type="CDD" id="cd00156">
    <property type="entry name" value="REC"/>
    <property type="match status" value="1"/>
</dbReference>
<evidence type="ECO:0000256" key="10">
    <source>
        <dbReference type="ARBA" id="ARBA00023136"/>
    </source>
</evidence>
<accession>A0A7X3HBV6</accession>
<evidence type="ECO:0000313" key="17">
    <source>
        <dbReference type="EMBL" id="MWK58885.1"/>
    </source>
</evidence>
<feature type="domain" description="PAC" evidence="15">
    <location>
        <begin position="428"/>
        <end position="480"/>
    </location>
</feature>
<dbReference type="PROSITE" id="PS50113">
    <property type="entry name" value="PAC"/>
    <property type="match status" value="1"/>
</dbReference>
<comment type="subcellular location">
    <subcellularLocation>
        <location evidence="2">Membrane</location>
    </subcellularLocation>
</comment>
<evidence type="ECO:0000256" key="11">
    <source>
        <dbReference type="PROSITE-ProRule" id="PRU00169"/>
    </source>
</evidence>
<evidence type="ECO:0000313" key="18">
    <source>
        <dbReference type="Proteomes" id="UP000461288"/>
    </source>
</evidence>
<dbReference type="Pfam" id="PF02518">
    <property type="entry name" value="HATPase_c"/>
    <property type="match status" value="1"/>
</dbReference>
<feature type="modified residue" description="4-aspartylphosphate" evidence="11">
    <location>
        <position position="886"/>
    </location>
</feature>
<evidence type="ECO:0000259" key="16">
    <source>
        <dbReference type="PROSITE" id="PS50839"/>
    </source>
</evidence>
<dbReference type="AlphaFoldDB" id="A0A7X3HBV6"/>
<dbReference type="GO" id="GO:0009927">
    <property type="term" value="F:histidine phosphotransfer kinase activity"/>
    <property type="evidence" value="ECO:0007669"/>
    <property type="project" value="TreeGrafter"/>
</dbReference>
<dbReference type="CDD" id="cd16922">
    <property type="entry name" value="HATPase_EvgS-ArcB-TorS-like"/>
    <property type="match status" value="1"/>
</dbReference>
<evidence type="ECO:0000256" key="9">
    <source>
        <dbReference type="ARBA" id="ARBA00023012"/>
    </source>
</evidence>
<dbReference type="PROSITE" id="PS50109">
    <property type="entry name" value="HIS_KIN"/>
    <property type="match status" value="1"/>
</dbReference>
<organism evidence="17 18">
    <name type="scientific">Metapseudomonas otitidis</name>
    <dbReference type="NCBI Taxonomy" id="319939"/>
    <lineage>
        <taxon>Bacteria</taxon>
        <taxon>Pseudomonadati</taxon>
        <taxon>Pseudomonadota</taxon>
        <taxon>Gammaproteobacteria</taxon>
        <taxon>Pseudomonadales</taxon>
        <taxon>Pseudomonadaceae</taxon>
        <taxon>Metapseudomonas</taxon>
    </lineage>
</organism>
<protein>
    <recommendedName>
        <fullName evidence="3">histidine kinase</fullName>
        <ecNumber evidence="3">2.7.13.3</ecNumber>
    </recommendedName>
</protein>
<dbReference type="CDD" id="cd00082">
    <property type="entry name" value="HisKA"/>
    <property type="match status" value="1"/>
</dbReference>
<dbReference type="Pfam" id="PF03924">
    <property type="entry name" value="CHASE"/>
    <property type="match status" value="1"/>
</dbReference>
<dbReference type="InterPro" id="IPR036890">
    <property type="entry name" value="HATPase_C_sf"/>
</dbReference>
<dbReference type="FunFam" id="1.10.287.130:FF:000001">
    <property type="entry name" value="Two-component sensor histidine kinase"/>
    <property type="match status" value="1"/>
</dbReference>
<comment type="catalytic activity">
    <reaction evidence="1">
        <text>ATP + protein L-histidine = ADP + protein N-phospho-L-histidine.</text>
        <dbReference type="EC" id="2.7.13.3"/>
    </reaction>
</comment>
<dbReference type="SUPFAM" id="SSF55874">
    <property type="entry name" value="ATPase domain of HSP90 chaperone/DNA topoisomerase II/histidine kinase"/>
    <property type="match status" value="1"/>
</dbReference>
<dbReference type="GO" id="GO:0000155">
    <property type="term" value="F:phosphorelay sensor kinase activity"/>
    <property type="evidence" value="ECO:0007669"/>
    <property type="project" value="InterPro"/>
</dbReference>
<dbReference type="SUPFAM" id="SSF47384">
    <property type="entry name" value="Homodimeric domain of signal transducing histidine kinase"/>
    <property type="match status" value="1"/>
</dbReference>
<evidence type="ECO:0000256" key="8">
    <source>
        <dbReference type="ARBA" id="ARBA00022989"/>
    </source>
</evidence>
<dbReference type="Gene3D" id="1.10.287.130">
    <property type="match status" value="1"/>
</dbReference>
<dbReference type="InterPro" id="IPR036097">
    <property type="entry name" value="HisK_dim/P_sf"/>
</dbReference>
<dbReference type="FunFam" id="3.30.565.10:FF:000006">
    <property type="entry name" value="Sensor histidine kinase WalK"/>
    <property type="match status" value="1"/>
</dbReference>